<dbReference type="InterPro" id="IPR004929">
    <property type="entry name" value="I-spanin"/>
</dbReference>
<proteinExistence type="predicted"/>
<evidence type="ECO:0000313" key="2">
    <source>
        <dbReference type="EMBL" id="RMH95873.1"/>
    </source>
</evidence>
<evidence type="ECO:0000256" key="1">
    <source>
        <dbReference type="SAM" id="Coils"/>
    </source>
</evidence>
<evidence type="ECO:0000313" key="3">
    <source>
        <dbReference type="Proteomes" id="UP000269134"/>
    </source>
</evidence>
<accession>A0ABX9URP2</accession>
<keyword evidence="1" id="KW-0175">Coiled coil</keyword>
<organism evidence="2 3">
    <name type="scientific">Stutzerimonas nitrititolerans</name>
    <dbReference type="NCBI Taxonomy" id="2482751"/>
    <lineage>
        <taxon>Bacteria</taxon>
        <taxon>Pseudomonadati</taxon>
        <taxon>Pseudomonadota</taxon>
        <taxon>Gammaproteobacteria</taxon>
        <taxon>Pseudomonadales</taxon>
        <taxon>Pseudomonadaceae</taxon>
        <taxon>Stutzerimonas</taxon>
    </lineage>
</organism>
<feature type="coiled-coil region" evidence="1">
    <location>
        <begin position="87"/>
        <end position="114"/>
    </location>
</feature>
<name>A0ABX9URP2_9GAMM</name>
<dbReference type="Pfam" id="PF03245">
    <property type="entry name" value="Phage_lysis"/>
    <property type="match status" value="1"/>
</dbReference>
<comment type="caution">
    <text evidence="2">The sequence shown here is derived from an EMBL/GenBank/DDBJ whole genome shotgun (WGS) entry which is preliminary data.</text>
</comment>
<dbReference type="GeneID" id="84611450"/>
<protein>
    <recommendedName>
        <fullName evidence="4">Lysis protein</fullName>
    </recommendedName>
</protein>
<dbReference type="RefSeq" id="WP_122079245.1">
    <property type="nucleotide sequence ID" value="NZ_DAMDAH010000014.1"/>
</dbReference>
<sequence length="177" mass="19695">MTVWLKQYKLFATGAAVLVLMLLAAVVAWEWQANNYGKQLAEQRTEWADQLRLTAEANAEVIRKQQTDRLELEARLAALDTTSTEKLTHAQTENDRLRSEYSAVDDERRRLRIEVRVARADAIVSAATGSSSLGDATSVELSTAAGSAVWDIRGGMISDRAKLEYLQEWARAVRAGE</sequence>
<reference evidence="2 3" key="1">
    <citation type="submission" date="2018-10" db="EMBL/GenBank/DDBJ databases">
        <title>Pseudomonas sp. GL14 genome.</title>
        <authorList>
            <person name="Peng J."/>
            <person name="Liu Z.-P."/>
        </authorList>
    </citation>
    <scope>NUCLEOTIDE SEQUENCE [LARGE SCALE GENOMIC DNA]</scope>
    <source>
        <strain evidence="2 3">GL14</strain>
    </source>
</reference>
<keyword evidence="3" id="KW-1185">Reference proteome</keyword>
<evidence type="ECO:0008006" key="4">
    <source>
        <dbReference type="Google" id="ProtNLM"/>
    </source>
</evidence>
<gene>
    <name evidence="2" type="ORF">EA795_20745</name>
</gene>
<dbReference type="EMBL" id="RFFL01000070">
    <property type="protein sequence ID" value="RMH95873.1"/>
    <property type="molecule type" value="Genomic_DNA"/>
</dbReference>
<dbReference type="Proteomes" id="UP000269134">
    <property type="component" value="Unassembled WGS sequence"/>
</dbReference>